<accession>A0A518CL63</accession>
<keyword evidence="1" id="KW-0472">Membrane</keyword>
<keyword evidence="4" id="KW-1185">Reference proteome</keyword>
<dbReference type="EMBL" id="CP036281">
    <property type="protein sequence ID" value="QDU79959.1"/>
    <property type="molecule type" value="Genomic_DNA"/>
</dbReference>
<evidence type="ECO:0000256" key="1">
    <source>
        <dbReference type="SAM" id="Phobius"/>
    </source>
</evidence>
<reference evidence="3 4" key="1">
    <citation type="submission" date="2019-02" db="EMBL/GenBank/DDBJ databases">
        <title>Deep-cultivation of Planctomycetes and their phenomic and genomic characterization uncovers novel biology.</title>
        <authorList>
            <person name="Wiegand S."/>
            <person name="Jogler M."/>
            <person name="Boedeker C."/>
            <person name="Pinto D."/>
            <person name="Vollmers J."/>
            <person name="Rivas-Marin E."/>
            <person name="Kohn T."/>
            <person name="Peeters S.H."/>
            <person name="Heuer A."/>
            <person name="Rast P."/>
            <person name="Oberbeckmann S."/>
            <person name="Bunk B."/>
            <person name="Jeske O."/>
            <person name="Meyerdierks A."/>
            <person name="Storesund J.E."/>
            <person name="Kallscheuer N."/>
            <person name="Luecker S."/>
            <person name="Lage O.M."/>
            <person name="Pohl T."/>
            <person name="Merkel B.J."/>
            <person name="Hornburger P."/>
            <person name="Mueller R.-W."/>
            <person name="Bruemmer F."/>
            <person name="Labrenz M."/>
            <person name="Spormann A.M."/>
            <person name="Op den Camp H."/>
            <person name="Overmann J."/>
            <person name="Amann R."/>
            <person name="Jetten M.S.M."/>
            <person name="Mascher T."/>
            <person name="Medema M.H."/>
            <person name="Devos D.P."/>
            <person name="Kaster A.-K."/>
            <person name="Ovreas L."/>
            <person name="Rohde M."/>
            <person name="Galperin M.Y."/>
            <person name="Jogler C."/>
        </authorList>
    </citation>
    <scope>NUCLEOTIDE SEQUENCE [LARGE SCALE GENOMIC DNA]</scope>
    <source>
        <strain evidence="3 4">Pla110</strain>
    </source>
</reference>
<dbReference type="Pfam" id="PF14219">
    <property type="entry name" value="DUF4328"/>
    <property type="match status" value="1"/>
</dbReference>
<evidence type="ECO:0000313" key="4">
    <source>
        <dbReference type="Proteomes" id="UP000317178"/>
    </source>
</evidence>
<dbReference type="RefSeq" id="WP_197440584.1">
    <property type="nucleotide sequence ID" value="NZ_CP036281.1"/>
</dbReference>
<dbReference type="InterPro" id="IPR025565">
    <property type="entry name" value="DUF4328"/>
</dbReference>
<feature type="transmembrane region" description="Helical" evidence="1">
    <location>
        <begin position="192"/>
        <end position="215"/>
    </location>
</feature>
<name>A0A518CL63_9PLAN</name>
<protein>
    <recommendedName>
        <fullName evidence="2">DUF4328 domain-containing protein</fullName>
    </recommendedName>
</protein>
<keyword evidence="1" id="KW-1133">Transmembrane helix</keyword>
<dbReference type="Proteomes" id="UP000317178">
    <property type="component" value="Chromosome"/>
</dbReference>
<sequence>MSEILTTSEFSSDLQLLKRFLPLSRYTVPLFYSLILFQVALALLLILTASLLHLGRDRIQQDEGLWFLSLVIFNLNLFVILFVFAVYGLGILWVHRASSNLRSINSNSSRWFPYVATFCVTVPYLNIVTSFFYMTKLYRCSSVDPDLRESTWWRIPGAVFWRCLVVNFFMVSSLVINSLLARSEFDQRTIPAIIGIIGYSIVTLLVCSMSTLTLVNHISRMQQERYEALSRSGKPECLQCGGSVAMELPHCPVCGRSSDRGSLTRS</sequence>
<dbReference type="KEGG" id="plon:Pla110_16810"/>
<dbReference type="AlphaFoldDB" id="A0A518CL63"/>
<organism evidence="3 4">
    <name type="scientific">Polystyrenella longa</name>
    <dbReference type="NCBI Taxonomy" id="2528007"/>
    <lineage>
        <taxon>Bacteria</taxon>
        <taxon>Pseudomonadati</taxon>
        <taxon>Planctomycetota</taxon>
        <taxon>Planctomycetia</taxon>
        <taxon>Planctomycetales</taxon>
        <taxon>Planctomycetaceae</taxon>
        <taxon>Polystyrenella</taxon>
    </lineage>
</organism>
<feature type="transmembrane region" description="Helical" evidence="1">
    <location>
        <begin position="30"/>
        <end position="52"/>
    </location>
</feature>
<keyword evidence="1" id="KW-0812">Transmembrane</keyword>
<feature type="domain" description="DUF4328" evidence="2">
    <location>
        <begin position="76"/>
        <end position="218"/>
    </location>
</feature>
<feature type="transmembrane region" description="Helical" evidence="1">
    <location>
        <begin position="159"/>
        <end position="180"/>
    </location>
</feature>
<evidence type="ECO:0000259" key="2">
    <source>
        <dbReference type="Pfam" id="PF14219"/>
    </source>
</evidence>
<gene>
    <name evidence="3" type="ORF">Pla110_16810</name>
</gene>
<proteinExistence type="predicted"/>
<feature type="transmembrane region" description="Helical" evidence="1">
    <location>
        <begin position="114"/>
        <end position="138"/>
    </location>
</feature>
<evidence type="ECO:0000313" key="3">
    <source>
        <dbReference type="EMBL" id="QDU79959.1"/>
    </source>
</evidence>
<feature type="transmembrane region" description="Helical" evidence="1">
    <location>
        <begin position="64"/>
        <end position="94"/>
    </location>
</feature>